<feature type="region of interest" description="Disordered" evidence="1">
    <location>
        <begin position="22"/>
        <end position="49"/>
    </location>
</feature>
<dbReference type="OrthoDB" id="9890280at2759"/>
<dbReference type="Proteomes" id="UP000792457">
    <property type="component" value="Unassembled WGS sequence"/>
</dbReference>
<dbReference type="SUPFAM" id="SSF50978">
    <property type="entry name" value="WD40 repeat-like"/>
    <property type="match status" value="1"/>
</dbReference>
<dbReference type="EMBL" id="KZ308312">
    <property type="protein sequence ID" value="KAG8227157.1"/>
    <property type="molecule type" value="Genomic_DNA"/>
</dbReference>
<feature type="compositionally biased region" description="Basic and acidic residues" evidence="1">
    <location>
        <begin position="31"/>
        <end position="49"/>
    </location>
</feature>
<evidence type="ECO:0000313" key="3">
    <source>
        <dbReference type="Proteomes" id="UP000792457"/>
    </source>
</evidence>
<evidence type="ECO:0000256" key="1">
    <source>
        <dbReference type="SAM" id="MobiDB-lite"/>
    </source>
</evidence>
<keyword evidence="3" id="KW-1185">Reference proteome</keyword>
<sequence length="286" mass="32916">MIGLLQHLSSVGVFKMPKVTSKSRSKPVDFSGKKKEDSRKEKPLKAESDDLKIPVDTNDLDDLVKFDSMGFKNPYANMYNQVLVKNIKEKEFALRNFQIDELKDEIKQSMELEVVQKPKGKSTRRSGEPRSPYSIRERKKNINYGEIDINMGKQKVKNTTVPLRRLSQRLLDKPVVSLNESSLTNERIWVVFPEFGGDKEVVKKETVVDYPTGIYRFEPHEGLINCASFCRFGGDRLITSSYDGTVRVLNLEKLVFDQLYGSLDDMRNDWMQWHCQLSPNVILASQ</sequence>
<dbReference type="SMART" id="SM00320">
    <property type="entry name" value="WD40"/>
    <property type="match status" value="1"/>
</dbReference>
<gene>
    <name evidence="2" type="ORF">J437_LFUL001701</name>
</gene>
<dbReference type="AlphaFoldDB" id="A0A8K0K3S8"/>
<evidence type="ECO:0000313" key="2">
    <source>
        <dbReference type="EMBL" id="KAG8227157.1"/>
    </source>
</evidence>
<organism evidence="2 3">
    <name type="scientific">Ladona fulva</name>
    <name type="common">Scarce chaser dragonfly</name>
    <name type="synonym">Libellula fulva</name>
    <dbReference type="NCBI Taxonomy" id="123851"/>
    <lineage>
        <taxon>Eukaryota</taxon>
        <taxon>Metazoa</taxon>
        <taxon>Ecdysozoa</taxon>
        <taxon>Arthropoda</taxon>
        <taxon>Hexapoda</taxon>
        <taxon>Insecta</taxon>
        <taxon>Pterygota</taxon>
        <taxon>Palaeoptera</taxon>
        <taxon>Odonata</taxon>
        <taxon>Epiprocta</taxon>
        <taxon>Anisoptera</taxon>
        <taxon>Libelluloidea</taxon>
        <taxon>Libellulidae</taxon>
        <taxon>Ladona</taxon>
    </lineage>
</organism>
<dbReference type="InterPro" id="IPR001680">
    <property type="entry name" value="WD40_rpt"/>
</dbReference>
<dbReference type="Gene3D" id="2.130.10.10">
    <property type="entry name" value="YVTN repeat-like/Quinoprotein amine dehydrogenase"/>
    <property type="match status" value="1"/>
</dbReference>
<name>A0A8K0K3S8_LADFU</name>
<proteinExistence type="predicted"/>
<dbReference type="InterPro" id="IPR015943">
    <property type="entry name" value="WD40/YVTN_repeat-like_dom_sf"/>
</dbReference>
<comment type="caution">
    <text evidence="2">The sequence shown here is derived from an EMBL/GenBank/DDBJ whole genome shotgun (WGS) entry which is preliminary data.</text>
</comment>
<reference evidence="2" key="1">
    <citation type="submission" date="2013-04" db="EMBL/GenBank/DDBJ databases">
        <authorList>
            <person name="Qu J."/>
            <person name="Murali S.C."/>
            <person name="Bandaranaike D."/>
            <person name="Bellair M."/>
            <person name="Blankenburg K."/>
            <person name="Chao H."/>
            <person name="Dinh H."/>
            <person name="Doddapaneni H."/>
            <person name="Downs B."/>
            <person name="Dugan-Rocha S."/>
            <person name="Elkadiri S."/>
            <person name="Gnanaolivu R.D."/>
            <person name="Hernandez B."/>
            <person name="Javaid M."/>
            <person name="Jayaseelan J.C."/>
            <person name="Lee S."/>
            <person name="Li M."/>
            <person name="Ming W."/>
            <person name="Munidasa M."/>
            <person name="Muniz J."/>
            <person name="Nguyen L."/>
            <person name="Ongeri F."/>
            <person name="Osuji N."/>
            <person name="Pu L.-L."/>
            <person name="Puazo M."/>
            <person name="Qu C."/>
            <person name="Quiroz J."/>
            <person name="Raj R."/>
            <person name="Weissenberger G."/>
            <person name="Xin Y."/>
            <person name="Zou X."/>
            <person name="Han Y."/>
            <person name="Richards S."/>
            <person name="Worley K."/>
            <person name="Muzny D."/>
            <person name="Gibbs R."/>
        </authorList>
    </citation>
    <scope>NUCLEOTIDE SEQUENCE</scope>
    <source>
        <strain evidence="2">Sampled in the wild</strain>
    </source>
</reference>
<reference evidence="2" key="2">
    <citation type="submission" date="2017-10" db="EMBL/GenBank/DDBJ databases">
        <title>Ladona fulva Genome sequencing and assembly.</title>
        <authorList>
            <person name="Murali S."/>
            <person name="Richards S."/>
            <person name="Bandaranaike D."/>
            <person name="Bellair M."/>
            <person name="Blankenburg K."/>
            <person name="Chao H."/>
            <person name="Dinh H."/>
            <person name="Doddapaneni H."/>
            <person name="Dugan-Rocha S."/>
            <person name="Elkadiri S."/>
            <person name="Gnanaolivu R."/>
            <person name="Hernandez B."/>
            <person name="Skinner E."/>
            <person name="Javaid M."/>
            <person name="Lee S."/>
            <person name="Li M."/>
            <person name="Ming W."/>
            <person name="Munidasa M."/>
            <person name="Muniz J."/>
            <person name="Nguyen L."/>
            <person name="Hughes D."/>
            <person name="Osuji N."/>
            <person name="Pu L.-L."/>
            <person name="Puazo M."/>
            <person name="Qu C."/>
            <person name="Quiroz J."/>
            <person name="Raj R."/>
            <person name="Weissenberger G."/>
            <person name="Xin Y."/>
            <person name="Zou X."/>
            <person name="Han Y."/>
            <person name="Worley K."/>
            <person name="Muzny D."/>
            <person name="Gibbs R."/>
        </authorList>
    </citation>
    <scope>NUCLEOTIDE SEQUENCE</scope>
    <source>
        <strain evidence="2">Sampled in the wild</strain>
    </source>
</reference>
<accession>A0A8K0K3S8</accession>
<protein>
    <recommendedName>
        <fullName evidence="4">WD repeat-containing protein 76</fullName>
    </recommendedName>
</protein>
<evidence type="ECO:0008006" key="4">
    <source>
        <dbReference type="Google" id="ProtNLM"/>
    </source>
</evidence>
<dbReference type="InterPro" id="IPR036322">
    <property type="entry name" value="WD40_repeat_dom_sf"/>
</dbReference>
<feature type="non-terminal residue" evidence="2">
    <location>
        <position position="286"/>
    </location>
</feature>